<protein>
    <submittedName>
        <fullName evidence="1">Uncharacterized protein</fullName>
    </submittedName>
</protein>
<keyword evidence="2" id="KW-1185">Reference proteome</keyword>
<evidence type="ECO:0000313" key="1">
    <source>
        <dbReference type="EMBL" id="GGO42043.1"/>
    </source>
</evidence>
<gene>
    <name evidence="1" type="ORF">GCM10012287_02000</name>
</gene>
<reference evidence="2" key="1">
    <citation type="journal article" date="2019" name="Int. J. Syst. Evol. Microbiol.">
        <title>The Global Catalogue of Microorganisms (GCM) 10K type strain sequencing project: providing services to taxonomists for standard genome sequencing and annotation.</title>
        <authorList>
            <consortium name="The Broad Institute Genomics Platform"/>
            <consortium name="The Broad Institute Genome Sequencing Center for Infectious Disease"/>
            <person name="Wu L."/>
            <person name="Ma J."/>
        </authorList>
    </citation>
    <scope>NUCLEOTIDE SEQUENCE [LARGE SCALE GENOMIC DNA]</scope>
    <source>
        <strain evidence="2">CGMCC 4.7178</strain>
    </source>
</reference>
<sequence length="91" mass="10467">MRRRYGCGRRPRHRGLRVRARWRRLLGVATGPARLLRRGRRCLSGVRGALTVVEPQVGVRRRAGLVRPVLLHPLPNSISLRRRCPRSAMMV</sequence>
<name>A0ABQ2LQQ6_9ACTN</name>
<evidence type="ECO:0000313" key="2">
    <source>
        <dbReference type="Proteomes" id="UP000631535"/>
    </source>
</evidence>
<dbReference type="EMBL" id="BMMP01000001">
    <property type="protein sequence ID" value="GGO42043.1"/>
    <property type="molecule type" value="Genomic_DNA"/>
</dbReference>
<comment type="caution">
    <text evidence="1">The sequence shown here is derived from an EMBL/GenBank/DDBJ whole genome shotgun (WGS) entry which is preliminary data.</text>
</comment>
<organism evidence="1 2">
    <name type="scientific">Streptomyces daqingensis</name>
    <dbReference type="NCBI Taxonomy" id="1472640"/>
    <lineage>
        <taxon>Bacteria</taxon>
        <taxon>Bacillati</taxon>
        <taxon>Actinomycetota</taxon>
        <taxon>Actinomycetes</taxon>
        <taxon>Kitasatosporales</taxon>
        <taxon>Streptomycetaceae</taxon>
        <taxon>Streptomyces</taxon>
    </lineage>
</organism>
<dbReference type="Proteomes" id="UP000631535">
    <property type="component" value="Unassembled WGS sequence"/>
</dbReference>
<proteinExistence type="predicted"/>
<accession>A0ABQ2LQQ6</accession>